<evidence type="ECO:0000256" key="1">
    <source>
        <dbReference type="SAM" id="Phobius"/>
    </source>
</evidence>
<dbReference type="Proteomes" id="UP001147830">
    <property type="component" value="Unassembled WGS sequence"/>
</dbReference>
<protein>
    <submittedName>
        <fullName evidence="2">Uncharacterized protein</fullName>
    </submittedName>
</protein>
<reference evidence="2" key="1">
    <citation type="journal article" date="2022" name="Front. Microbiol.">
        <title>Genome-based taxonomic rearrangement of Oceanobacter-related bacteria including the description of Thalassolituus hydrocarbonoclasticus sp. nov. and Thalassolituus pacificus sp. nov. and emended description of the genus Thalassolituus.</title>
        <authorList>
            <person name="Dong C."/>
            <person name="Wei L."/>
            <person name="Wang J."/>
            <person name="Lai Q."/>
            <person name="Huang Z."/>
            <person name="Shao Z."/>
        </authorList>
    </citation>
    <scope>NUCLEOTIDE SEQUENCE</scope>
    <source>
        <strain evidence="2">59MF3M-4</strain>
    </source>
</reference>
<keyword evidence="3" id="KW-1185">Reference proteome</keyword>
<evidence type="ECO:0000313" key="3">
    <source>
        <dbReference type="Proteomes" id="UP001147830"/>
    </source>
</evidence>
<keyword evidence="1" id="KW-0472">Membrane</keyword>
<organism evidence="2 3">
    <name type="scientific">Thalassolituus pacificus</name>
    <dbReference type="NCBI Taxonomy" id="2975440"/>
    <lineage>
        <taxon>Bacteria</taxon>
        <taxon>Pseudomonadati</taxon>
        <taxon>Pseudomonadota</taxon>
        <taxon>Gammaproteobacteria</taxon>
        <taxon>Oceanospirillales</taxon>
        <taxon>Oceanospirillaceae</taxon>
        <taxon>Thalassolituus</taxon>
    </lineage>
</organism>
<feature type="transmembrane region" description="Helical" evidence="1">
    <location>
        <begin position="20"/>
        <end position="52"/>
    </location>
</feature>
<dbReference type="RefSeq" id="WP_260977629.1">
    <property type="nucleotide sequence ID" value="NZ_JAOANI010000028.1"/>
</dbReference>
<name>A0A9X2WII4_9GAMM</name>
<gene>
    <name evidence="2" type="ORF">NYR02_17430</name>
</gene>
<dbReference type="AlphaFoldDB" id="A0A9X2WII4"/>
<sequence length="130" mass="15546">MPASAEWLLQPSRRQRWLDGAFLLMVLLLLGCLLSPLGWAISSVLLLSLMLLGWRRFAVHKIGYDRRGWWLEQRGRKLRVRWRYGSVRRADVLILEWSFWPWQRLMIRPDSVGRAEDYRRLTAALYNDLH</sequence>
<reference evidence="2" key="2">
    <citation type="submission" date="2022-08" db="EMBL/GenBank/DDBJ databases">
        <authorList>
            <person name="Dong C."/>
        </authorList>
    </citation>
    <scope>NUCLEOTIDE SEQUENCE</scope>
    <source>
        <strain evidence="2">59MF3M-4</strain>
    </source>
</reference>
<keyword evidence="1" id="KW-0812">Transmembrane</keyword>
<dbReference type="EMBL" id="JAOANI010000028">
    <property type="protein sequence ID" value="MCT7360806.1"/>
    <property type="molecule type" value="Genomic_DNA"/>
</dbReference>
<keyword evidence="1" id="KW-1133">Transmembrane helix</keyword>
<accession>A0A9X2WII4</accession>
<comment type="caution">
    <text evidence="2">The sequence shown here is derived from an EMBL/GenBank/DDBJ whole genome shotgun (WGS) entry which is preliminary data.</text>
</comment>
<proteinExistence type="predicted"/>
<evidence type="ECO:0000313" key="2">
    <source>
        <dbReference type="EMBL" id="MCT7360806.1"/>
    </source>
</evidence>